<dbReference type="InterPro" id="IPR050377">
    <property type="entry name" value="Radical_SAM_PqqE_MftC-like"/>
</dbReference>
<dbReference type="GO" id="GO:0051536">
    <property type="term" value="F:iron-sulfur cluster binding"/>
    <property type="evidence" value="ECO:0007669"/>
    <property type="project" value="UniProtKB-KW"/>
</dbReference>
<accession>A0A5E4LSA2</accession>
<dbReference type="SFLD" id="SFLDS00029">
    <property type="entry name" value="Radical_SAM"/>
    <property type="match status" value="1"/>
</dbReference>
<evidence type="ECO:0000259" key="5">
    <source>
        <dbReference type="PROSITE" id="PS51918"/>
    </source>
</evidence>
<keyword evidence="4" id="KW-0411">Iron-sulfur</keyword>
<organism evidence="6 7">
    <name type="scientific">Candidatus Bilamarchaeum dharawalense</name>
    <dbReference type="NCBI Taxonomy" id="2885759"/>
    <lineage>
        <taxon>Archaea</taxon>
        <taxon>Candidatus Micrarchaeota</taxon>
        <taxon>Candidatus Micrarchaeia</taxon>
        <taxon>Candidatus Anstonellales</taxon>
        <taxon>Candidatus Bilamarchaeaceae</taxon>
        <taxon>Candidatus Bilamarchaeum</taxon>
    </lineage>
</organism>
<dbReference type="Gene3D" id="3.20.20.70">
    <property type="entry name" value="Aldolase class I"/>
    <property type="match status" value="1"/>
</dbReference>
<gene>
    <name evidence="6" type="primary">pqqE_1</name>
    <name evidence="6" type="ORF">LFW2832_00501</name>
</gene>
<dbReference type="SUPFAM" id="SSF102114">
    <property type="entry name" value="Radical SAM enzymes"/>
    <property type="match status" value="1"/>
</dbReference>
<dbReference type="PANTHER" id="PTHR11228">
    <property type="entry name" value="RADICAL SAM DOMAIN PROTEIN"/>
    <property type="match status" value="1"/>
</dbReference>
<feature type="domain" description="Radical SAM core" evidence="5">
    <location>
        <begin position="21"/>
        <end position="252"/>
    </location>
</feature>
<dbReference type="Proteomes" id="UP000789941">
    <property type="component" value="Unassembled WGS sequence"/>
</dbReference>
<reference evidence="6 7" key="1">
    <citation type="submission" date="2019-08" db="EMBL/GenBank/DDBJ databases">
        <authorList>
            <person name="Vazquez-Campos X."/>
        </authorList>
    </citation>
    <scope>NUCLEOTIDE SEQUENCE [LARGE SCALE GENOMIC DNA]</scope>
    <source>
        <strain evidence="6">LFW-283_2</strain>
    </source>
</reference>
<dbReference type="CDD" id="cd21109">
    <property type="entry name" value="SPASM"/>
    <property type="match status" value="1"/>
</dbReference>
<dbReference type="GO" id="GO:0003824">
    <property type="term" value="F:catalytic activity"/>
    <property type="evidence" value="ECO:0007669"/>
    <property type="project" value="InterPro"/>
</dbReference>
<evidence type="ECO:0000256" key="1">
    <source>
        <dbReference type="ARBA" id="ARBA00022691"/>
    </source>
</evidence>
<keyword evidence="2" id="KW-0479">Metal-binding</keyword>
<dbReference type="GO" id="GO:0046872">
    <property type="term" value="F:metal ion binding"/>
    <property type="evidence" value="ECO:0007669"/>
    <property type="project" value="UniProtKB-KW"/>
</dbReference>
<proteinExistence type="predicted"/>
<dbReference type="PROSITE" id="PS51918">
    <property type="entry name" value="RADICAL_SAM"/>
    <property type="match status" value="1"/>
</dbReference>
<dbReference type="CDD" id="cd01335">
    <property type="entry name" value="Radical_SAM"/>
    <property type="match status" value="1"/>
</dbReference>
<dbReference type="PANTHER" id="PTHR11228:SF7">
    <property type="entry name" value="PQQA PEPTIDE CYCLASE"/>
    <property type="match status" value="1"/>
</dbReference>
<dbReference type="AlphaFoldDB" id="A0A5E4LSA2"/>
<comment type="caution">
    <text evidence="6">The sequence shown here is derived from an EMBL/GenBank/DDBJ whole genome shotgun (WGS) entry which is preliminary data.</text>
</comment>
<dbReference type="InterPro" id="IPR007197">
    <property type="entry name" value="rSAM"/>
</dbReference>
<dbReference type="InterPro" id="IPR058240">
    <property type="entry name" value="rSAM_sf"/>
</dbReference>
<dbReference type="InterPro" id="IPR023885">
    <property type="entry name" value="4Fe4S-binding_SPASM_dom"/>
</dbReference>
<keyword evidence="3" id="KW-0408">Iron</keyword>
<evidence type="ECO:0000313" key="7">
    <source>
        <dbReference type="Proteomes" id="UP000789941"/>
    </source>
</evidence>
<dbReference type="Pfam" id="PF04055">
    <property type="entry name" value="Radical_SAM"/>
    <property type="match status" value="1"/>
</dbReference>
<evidence type="ECO:0000313" key="6">
    <source>
        <dbReference type="EMBL" id="VVC03747.1"/>
    </source>
</evidence>
<protein>
    <submittedName>
        <fullName evidence="6">Coenzyme PQQ synthesis protein E</fullName>
    </submittedName>
</protein>
<evidence type="ECO:0000256" key="2">
    <source>
        <dbReference type="ARBA" id="ARBA00022723"/>
    </source>
</evidence>
<name>A0A5E4LSA2_9ARCH</name>
<keyword evidence="1" id="KW-0949">S-adenosyl-L-methionine</keyword>
<evidence type="ECO:0000256" key="4">
    <source>
        <dbReference type="ARBA" id="ARBA00023014"/>
    </source>
</evidence>
<dbReference type="EMBL" id="CABMJJ010000009">
    <property type="protein sequence ID" value="VVC03747.1"/>
    <property type="molecule type" value="Genomic_DNA"/>
</dbReference>
<dbReference type="SFLD" id="SFLDG01067">
    <property type="entry name" value="SPASM/twitch_domain_containing"/>
    <property type="match status" value="1"/>
</dbReference>
<dbReference type="Pfam" id="PF13186">
    <property type="entry name" value="SPASM"/>
    <property type="match status" value="1"/>
</dbReference>
<sequence length="355" mass="40011">MIHVVPKIPAYISFRALGAPKLLPFNLTVSVSYDCNSKCKTCNIWKKHAQDLTLEEYEKIFKKFGKVFWVTLSGGEPFLRKDLDQIALLLYKHCKPKIINIPTNGLLGPYIAKKAEEIARACPHSEIVLNLSLDGIGKQHDEIRGIPGNFQRSMQTYEALRKIKLRNFSLGIHTVISKFNVNDIPEICDYVLDKLKPDSYISEVAEERVELDSIGTKITPTAQEYTKAVDYLSKKTSKTKTKGLSRFTLAFRSGYYEFAKKVLSTKKQAIPCYAGVASAQISPEGDVWGCCVRAEPLGNLRNADYDFRKIWFDVKADKFRKSVKDKECACPLANAYYSSAIMDPVTLAKVSKKVI</sequence>
<dbReference type="InterPro" id="IPR013785">
    <property type="entry name" value="Aldolase_TIM"/>
</dbReference>
<evidence type="ECO:0000256" key="3">
    <source>
        <dbReference type="ARBA" id="ARBA00023004"/>
    </source>
</evidence>